<evidence type="ECO:0000259" key="1">
    <source>
        <dbReference type="Pfam" id="PF01048"/>
    </source>
</evidence>
<evidence type="ECO:0000313" key="2">
    <source>
        <dbReference type="EMBL" id="HIQ29390.1"/>
    </source>
</evidence>
<gene>
    <name evidence="2" type="ORF">EYH45_02370</name>
</gene>
<proteinExistence type="predicted"/>
<dbReference type="PANTHER" id="PTHR43691:SF11">
    <property type="entry name" value="FI09636P-RELATED"/>
    <property type="match status" value="1"/>
</dbReference>
<organism evidence="2 3">
    <name type="scientific">Caldiarchaeum subterraneum</name>
    <dbReference type="NCBI Taxonomy" id="311458"/>
    <lineage>
        <taxon>Archaea</taxon>
        <taxon>Nitrososphaerota</taxon>
        <taxon>Candidatus Caldarchaeales</taxon>
        <taxon>Candidatus Caldarchaeaceae</taxon>
        <taxon>Candidatus Caldarchaeum</taxon>
    </lineage>
</organism>
<dbReference type="Gene3D" id="3.40.50.1580">
    <property type="entry name" value="Nucleoside phosphorylase domain"/>
    <property type="match status" value="1"/>
</dbReference>
<name>A0A833EC16_CALS0</name>
<dbReference type="GO" id="GO:0003824">
    <property type="term" value="F:catalytic activity"/>
    <property type="evidence" value="ECO:0007669"/>
    <property type="project" value="InterPro"/>
</dbReference>
<evidence type="ECO:0000313" key="3">
    <source>
        <dbReference type="Proteomes" id="UP000608579"/>
    </source>
</evidence>
<dbReference type="Pfam" id="PF01048">
    <property type="entry name" value="PNP_UDP_1"/>
    <property type="match status" value="1"/>
</dbReference>
<dbReference type="InterPro" id="IPR000845">
    <property type="entry name" value="Nucleoside_phosphorylase_d"/>
</dbReference>
<dbReference type="AlphaFoldDB" id="A0A833EC16"/>
<protein>
    <recommendedName>
        <fullName evidence="1">Nucleoside phosphorylase domain-containing protein</fullName>
    </recommendedName>
</protein>
<dbReference type="PANTHER" id="PTHR43691">
    <property type="entry name" value="URIDINE PHOSPHORYLASE"/>
    <property type="match status" value="1"/>
</dbReference>
<comment type="caution">
    <text evidence="2">The sequence shown here is derived from an EMBL/GenBank/DDBJ whole genome shotgun (WGS) entry which is preliminary data.</text>
</comment>
<dbReference type="Proteomes" id="UP000608579">
    <property type="component" value="Unassembled WGS sequence"/>
</dbReference>
<accession>A0A833EC16</accession>
<sequence>MYIPDGVLPPVPDLELTYKIIQRFRQENVKHLTGLVFSSDAFYAEDPEFVNKWTRRGVIAVEMECATLFTLGILRRWRTASVLVVSDSLVKEEQKEMATAEELREYVDKAAKLLLDVLTSD</sequence>
<reference evidence="2" key="1">
    <citation type="journal article" date="2020" name="ISME J.">
        <title>Gammaproteobacteria mediating utilization of methyl-, sulfur- and petroleum organic compounds in deep ocean hydrothermal plumes.</title>
        <authorList>
            <person name="Zhou Z."/>
            <person name="Liu Y."/>
            <person name="Pan J."/>
            <person name="Cron B.R."/>
            <person name="Toner B.M."/>
            <person name="Anantharaman K."/>
            <person name="Breier J.A."/>
            <person name="Dick G.J."/>
            <person name="Li M."/>
        </authorList>
    </citation>
    <scope>NUCLEOTIDE SEQUENCE</scope>
    <source>
        <strain evidence="2">SZUA-1515</strain>
    </source>
</reference>
<dbReference type="SUPFAM" id="SSF53167">
    <property type="entry name" value="Purine and uridine phosphorylases"/>
    <property type="match status" value="1"/>
</dbReference>
<dbReference type="EMBL" id="DQVM01000043">
    <property type="protein sequence ID" value="HIQ29390.1"/>
    <property type="molecule type" value="Genomic_DNA"/>
</dbReference>
<dbReference type="GO" id="GO:0005829">
    <property type="term" value="C:cytosol"/>
    <property type="evidence" value="ECO:0007669"/>
    <property type="project" value="TreeGrafter"/>
</dbReference>
<feature type="domain" description="Nucleoside phosphorylase" evidence="1">
    <location>
        <begin position="8"/>
        <end position="118"/>
    </location>
</feature>
<dbReference type="InterPro" id="IPR035994">
    <property type="entry name" value="Nucleoside_phosphorylase_sf"/>
</dbReference>
<dbReference type="GO" id="GO:0009116">
    <property type="term" value="P:nucleoside metabolic process"/>
    <property type="evidence" value="ECO:0007669"/>
    <property type="project" value="InterPro"/>
</dbReference>